<dbReference type="Proteomes" id="UP000075573">
    <property type="component" value="Unassembled WGS sequence"/>
</dbReference>
<feature type="transmembrane region" description="Helical" evidence="2">
    <location>
        <begin position="80"/>
        <end position="100"/>
    </location>
</feature>
<name>A0A149QRW0_9PROT</name>
<organism evidence="3 4">
    <name type="scientific">Gluconobacter potus</name>
    <dbReference type="NCBI Taxonomy" id="2724927"/>
    <lineage>
        <taxon>Bacteria</taxon>
        <taxon>Pseudomonadati</taxon>
        <taxon>Pseudomonadota</taxon>
        <taxon>Alphaproteobacteria</taxon>
        <taxon>Acetobacterales</taxon>
        <taxon>Acetobacteraceae</taxon>
        <taxon>Gluconobacter</taxon>
    </lineage>
</organism>
<accession>A0A149QRW0</accession>
<dbReference type="PATRIC" id="fig|442.7.peg.3305"/>
<keyword evidence="2" id="KW-0472">Membrane</keyword>
<sequence length="246" mass="27240">MPDMKHQDEDDFSGGLPGELNAEHHEVPSHDALVHRRMSRMVYAIWAVVLTVVSFCGLRYQAPPLDTPAAVLSYQTFEGALLSVAFMALAAGLSVLSLVSAHNLSRIVLALMAVGMCVIAIVPPLHAYRDNQLVNDEMMTASKNYASALARLDSMNAGRDVQDVTPLRRIALDMRRGMFLDVPTYLMSDEAFRVHQEHNQLCLTNDQQACSQAHEEDRTFMPRKSIISNRAALLSMFSTSHLSDSP</sequence>
<evidence type="ECO:0000313" key="4">
    <source>
        <dbReference type="Proteomes" id="UP000075573"/>
    </source>
</evidence>
<feature type="transmembrane region" description="Helical" evidence="2">
    <location>
        <begin position="41"/>
        <end position="60"/>
    </location>
</feature>
<keyword evidence="2" id="KW-0812">Transmembrane</keyword>
<dbReference type="EMBL" id="LHZB01000118">
    <property type="protein sequence ID" value="KXV00030.1"/>
    <property type="molecule type" value="Genomic_DNA"/>
</dbReference>
<keyword evidence="2" id="KW-1133">Transmembrane helix</keyword>
<protein>
    <submittedName>
        <fullName evidence="3">Uncharacterized protein</fullName>
    </submittedName>
</protein>
<proteinExistence type="predicted"/>
<evidence type="ECO:0000256" key="1">
    <source>
        <dbReference type="SAM" id="MobiDB-lite"/>
    </source>
</evidence>
<dbReference type="AlphaFoldDB" id="A0A149QRW0"/>
<reference evidence="3 4" key="1">
    <citation type="submission" date="2015-06" db="EMBL/GenBank/DDBJ databases">
        <title>Improved classification and identification of acetic acid bacteria using matrix-assisted laser desorption/ionization time-of-flight mass spectrometry; Gluconobacter nephelii and Gluconobacter uchimurae are later heterotypic synonyms of Gluconobacter japonicus and Gluconobacter oxydans, respectively.</title>
        <authorList>
            <person name="Li L."/>
            <person name="Cleenwerck I."/>
            <person name="De Vuyst L."/>
            <person name="Vandamme P."/>
        </authorList>
    </citation>
    <scope>NUCLEOTIDE SEQUENCE [LARGE SCALE GENOMIC DNA]</scope>
    <source>
        <strain evidence="3 4">LMG 1764</strain>
    </source>
</reference>
<evidence type="ECO:0000256" key="2">
    <source>
        <dbReference type="SAM" id="Phobius"/>
    </source>
</evidence>
<comment type="caution">
    <text evidence="3">The sequence shown here is derived from an EMBL/GenBank/DDBJ whole genome shotgun (WGS) entry which is preliminary data.</text>
</comment>
<feature type="transmembrane region" description="Helical" evidence="2">
    <location>
        <begin position="107"/>
        <end position="128"/>
    </location>
</feature>
<feature type="region of interest" description="Disordered" evidence="1">
    <location>
        <begin position="1"/>
        <end position="20"/>
    </location>
</feature>
<evidence type="ECO:0000313" key="3">
    <source>
        <dbReference type="EMBL" id="KXV00030.1"/>
    </source>
</evidence>
<gene>
    <name evidence="3" type="ORF">AD929_12415</name>
</gene>